<evidence type="ECO:0000313" key="2">
    <source>
        <dbReference type="EMBL" id="KAK0455373.1"/>
    </source>
</evidence>
<comment type="caution">
    <text evidence="2">The sequence shown here is derived from an EMBL/GenBank/DDBJ whole genome shotgun (WGS) entry which is preliminary data.</text>
</comment>
<accession>A0AA39N2S5</accession>
<dbReference type="Proteomes" id="UP001175211">
    <property type="component" value="Unassembled WGS sequence"/>
</dbReference>
<keyword evidence="3" id="KW-1185">Reference proteome</keyword>
<dbReference type="InterPro" id="IPR046496">
    <property type="entry name" value="DUF6589"/>
</dbReference>
<dbReference type="RefSeq" id="XP_060328883.1">
    <property type="nucleotide sequence ID" value="XM_060467717.1"/>
</dbReference>
<organism evidence="2 3">
    <name type="scientific">Armillaria tabescens</name>
    <name type="common">Ringless honey mushroom</name>
    <name type="synonym">Agaricus tabescens</name>
    <dbReference type="NCBI Taxonomy" id="1929756"/>
    <lineage>
        <taxon>Eukaryota</taxon>
        <taxon>Fungi</taxon>
        <taxon>Dikarya</taxon>
        <taxon>Basidiomycota</taxon>
        <taxon>Agaricomycotina</taxon>
        <taxon>Agaricomycetes</taxon>
        <taxon>Agaricomycetidae</taxon>
        <taxon>Agaricales</taxon>
        <taxon>Marasmiineae</taxon>
        <taxon>Physalacriaceae</taxon>
        <taxon>Desarmillaria</taxon>
    </lineage>
</organism>
<dbReference type="Pfam" id="PF20231">
    <property type="entry name" value="DUF6589"/>
    <property type="match status" value="1"/>
</dbReference>
<reference evidence="2" key="1">
    <citation type="submission" date="2023-06" db="EMBL/GenBank/DDBJ databases">
        <authorList>
            <consortium name="Lawrence Berkeley National Laboratory"/>
            <person name="Ahrendt S."/>
            <person name="Sahu N."/>
            <person name="Indic B."/>
            <person name="Wong-Bajracharya J."/>
            <person name="Merenyi Z."/>
            <person name="Ke H.-M."/>
            <person name="Monk M."/>
            <person name="Kocsube S."/>
            <person name="Drula E."/>
            <person name="Lipzen A."/>
            <person name="Balint B."/>
            <person name="Henrissat B."/>
            <person name="Andreopoulos B."/>
            <person name="Martin F.M."/>
            <person name="Harder C.B."/>
            <person name="Rigling D."/>
            <person name="Ford K.L."/>
            <person name="Foster G.D."/>
            <person name="Pangilinan J."/>
            <person name="Papanicolaou A."/>
            <person name="Barry K."/>
            <person name="LaButti K."/>
            <person name="Viragh M."/>
            <person name="Koriabine M."/>
            <person name="Yan M."/>
            <person name="Riley R."/>
            <person name="Champramary S."/>
            <person name="Plett K.L."/>
            <person name="Tsai I.J."/>
            <person name="Slot J."/>
            <person name="Sipos G."/>
            <person name="Plett J."/>
            <person name="Nagy L.G."/>
            <person name="Grigoriev I.V."/>
        </authorList>
    </citation>
    <scope>NUCLEOTIDE SEQUENCE</scope>
    <source>
        <strain evidence="2">CCBAS 213</strain>
    </source>
</reference>
<dbReference type="EMBL" id="JAUEPS010000025">
    <property type="protein sequence ID" value="KAK0455373.1"/>
    <property type="molecule type" value="Genomic_DNA"/>
</dbReference>
<proteinExistence type="predicted"/>
<gene>
    <name evidence="2" type="ORF">EV420DRAFT_1272688</name>
</gene>
<name>A0AA39N2S5_ARMTA</name>
<sequence length="329" mass="37987">MPDHPKTHLSATAATFVPFIDVDRTKDLQFTEELQETSEYNIHVPPNDPQIYKPRIDDILPTSPLTGSSTKDMQSLYEAFAWHVCSILIEFRGVGFAKFKTKLGMPGSVQSLPVRKTANHPGHAMHADKSTYDGTWEVFVNLAKQRDWTDEELKRFIELIHGDLATREQYEGLQRMQVIEKSAKNHLDFVVFVLGLFHLKMAAANAYWRIHMEPKPDRDEPVGLFEYINYLRPKATAEFAAKNGPGFRSMHEIIYHATWTDILECWHVEAKKRQGIQTLEDFAQLNPTWDDIVSMSTSIVDNYLPSQDFGDEYERDKTRRDTVFENLHL</sequence>
<protein>
    <recommendedName>
        <fullName evidence="1">DUF6589 domain-containing protein</fullName>
    </recommendedName>
</protein>
<feature type="domain" description="DUF6589" evidence="1">
    <location>
        <begin position="68"/>
        <end position="328"/>
    </location>
</feature>
<evidence type="ECO:0000313" key="3">
    <source>
        <dbReference type="Proteomes" id="UP001175211"/>
    </source>
</evidence>
<evidence type="ECO:0000259" key="1">
    <source>
        <dbReference type="Pfam" id="PF20231"/>
    </source>
</evidence>
<dbReference type="GeneID" id="85351265"/>
<dbReference type="AlphaFoldDB" id="A0AA39N2S5"/>